<organism evidence="1 2">
    <name type="scientific">Streptomyces phage SparkleGoddess</name>
    <dbReference type="NCBI Taxonomy" id="2283305"/>
    <lineage>
        <taxon>Viruses</taxon>
        <taxon>Duplodnaviria</taxon>
        <taxon>Heunggongvirae</taxon>
        <taxon>Uroviricota</taxon>
        <taxon>Caudoviricetes</taxon>
        <taxon>Stanwilliamsviridae</taxon>
        <taxon>Loccivirinae</taxon>
        <taxon>Gilsonvirus</taxon>
        <taxon>Gilsonvirus comrade</taxon>
    </lineage>
</organism>
<evidence type="ECO:0000313" key="1">
    <source>
        <dbReference type="EMBL" id="AXH68945.1"/>
    </source>
</evidence>
<name>A0A345MEG4_9CAUD</name>
<proteinExistence type="predicted"/>
<sequence>MALTGVHACSNGYPHRNGECGFTPLSVRGATMCQCGGYPATTTQGVCTVCGAGYYESIDDFRADIPNEDSGRVQEESPIKVYAYRGDIPTVIKGVREDSITVEDRKGVLTLVFEFMDGDRIGYFPHIDWYSTECE</sequence>
<protein>
    <submittedName>
        <fullName evidence="1">Uncharacterized protein</fullName>
    </submittedName>
</protein>
<gene>
    <name evidence="1" type="primary">266</name>
    <name evidence="1" type="ORF">SEA_SPARKLEGODDESS_266</name>
</gene>
<dbReference type="Proteomes" id="UP000259914">
    <property type="component" value="Segment"/>
</dbReference>
<dbReference type="EMBL" id="MH590589">
    <property type="protein sequence ID" value="AXH68945.1"/>
    <property type="molecule type" value="Genomic_DNA"/>
</dbReference>
<evidence type="ECO:0000313" key="2">
    <source>
        <dbReference type="Proteomes" id="UP000259914"/>
    </source>
</evidence>
<reference evidence="1 2" key="1">
    <citation type="submission" date="2018-07" db="EMBL/GenBank/DDBJ databases">
        <authorList>
            <person name="Dixon J."/>
            <person name="Knudsen H.R."/>
            <person name="Rock W."/>
            <person name="Scott A.N."/>
            <person name="Walsdorf S.L."/>
            <person name="Layton S.R."/>
            <person name="Nayek S."/>
            <person name="Kim T."/>
            <person name="Hughes L.E."/>
            <person name="Garlena R.A."/>
            <person name="Russell D.A."/>
            <person name="Pope W.H."/>
            <person name="Jacobs-Sera D."/>
            <person name="Hatfull G.F."/>
        </authorList>
    </citation>
    <scope>NUCLEOTIDE SEQUENCE [LARGE SCALE GENOMIC DNA]</scope>
</reference>
<accession>A0A345MEG4</accession>